<reference evidence="1 2" key="1">
    <citation type="submission" date="2022-04" db="EMBL/GenBank/DDBJ databases">
        <title>Gracilibacillus sp. isolated from saltern.</title>
        <authorList>
            <person name="Won M."/>
            <person name="Lee C.-M."/>
            <person name="Woen H.-Y."/>
            <person name="Kwon S.-W."/>
        </authorList>
    </citation>
    <scope>NUCLEOTIDE SEQUENCE [LARGE SCALE GENOMIC DNA]</scope>
    <source>
        <strain evidence="1 2">SSPM10-3</strain>
    </source>
</reference>
<dbReference type="InterPro" id="IPR025549">
    <property type="entry name" value="YjzC"/>
</dbReference>
<proteinExistence type="predicted"/>
<gene>
    <name evidence="1" type="ORF">MUN87_12885</name>
</gene>
<dbReference type="Pfam" id="PF14168">
    <property type="entry name" value="YjzC"/>
    <property type="match status" value="1"/>
</dbReference>
<keyword evidence="2" id="KW-1185">Reference proteome</keyword>
<accession>A0ABY4GH39</accession>
<organism evidence="1 2">
    <name type="scientific">Gracilibacillus salinarum</name>
    <dbReference type="NCBI Taxonomy" id="2932255"/>
    <lineage>
        <taxon>Bacteria</taxon>
        <taxon>Bacillati</taxon>
        <taxon>Bacillota</taxon>
        <taxon>Bacilli</taxon>
        <taxon>Bacillales</taxon>
        <taxon>Bacillaceae</taxon>
        <taxon>Gracilibacillus</taxon>
    </lineage>
</organism>
<dbReference type="EMBL" id="CP095071">
    <property type="protein sequence ID" value="UOQ83651.1"/>
    <property type="molecule type" value="Genomic_DNA"/>
</dbReference>
<dbReference type="Proteomes" id="UP000831537">
    <property type="component" value="Chromosome"/>
</dbReference>
<protein>
    <submittedName>
        <fullName evidence="1">YjzC family protein</fullName>
    </submittedName>
</protein>
<name>A0ABY4GH39_9BACI</name>
<sequence length="65" mass="7415">MTDAQRFKTGEKAPEAGIYKVEKLTSDYQSEDYFNDTTIELAEGETFPPAPAEDESAWWVRVPQE</sequence>
<evidence type="ECO:0000313" key="1">
    <source>
        <dbReference type="EMBL" id="UOQ83651.1"/>
    </source>
</evidence>
<evidence type="ECO:0000313" key="2">
    <source>
        <dbReference type="Proteomes" id="UP000831537"/>
    </source>
</evidence>
<dbReference type="RefSeq" id="WP_244740703.1">
    <property type="nucleotide sequence ID" value="NZ_CP095071.1"/>
</dbReference>